<protein>
    <submittedName>
        <fullName evidence="2">Uncharacterized protein</fullName>
    </submittedName>
</protein>
<feature type="compositionally biased region" description="Basic and acidic residues" evidence="1">
    <location>
        <begin position="19"/>
        <end position="33"/>
    </location>
</feature>
<accession>A0A6G1BJE3</accession>
<dbReference type="EMBL" id="SPHZ02000012">
    <property type="protein sequence ID" value="KAF0887533.1"/>
    <property type="molecule type" value="Genomic_DNA"/>
</dbReference>
<feature type="region of interest" description="Disordered" evidence="1">
    <location>
        <begin position="1"/>
        <end position="33"/>
    </location>
</feature>
<dbReference type="Proteomes" id="UP000479710">
    <property type="component" value="Unassembled WGS sequence"/>
</dbReference>
<name>A0A6G1BJE3_9ORYZ</name>
<keyword evidence="3" id="KW-1185">Reference proteome</keyword>
<sequence>MSHTRSMPIPAVGQQSPAREAEGNGEEVRGEKRDMEVAGVAGDSLALHTSDLAATVAASVRRWSKEEDRGR</sequence>
<proteinExistence type="predicted"/>
<evidence type="ECO:0000313" key="3">
    <source>
        <dbReference type="Proteomes" id="UP000479710"/>
    </source>
</evidence>
<gene>
    <name evidence="2" type="ORF">E2562_002262</name>
</gene>
<dbReference type="AlphaFoldDB" id="A0A6G1BJE3"/>
<evidence type="ECO:0000313" key="2">
    <source>
        <dbReference type="EMBL" id="KAF0887533.1"/>
    </source>
</evidence>
<comment type="caution">
    <text evidence="2">The sequence shown here is derived from an EMBL/GenBank/DDBJ whole genome shotgun (WGS) entry which is preliminary data.</text>
</comment>
<evidence type="ECO:0000256" key="1">
    <source>
        <dbReference type="SAM" id="MobiDB-lite"/>
    </source>
</evidence>
<organism evidence="2 3">
    <name type="scientific">Oryza meyeriana var. granulata</name>
    <dbReference type="NCBI Taxonomy" id="110450"/>
    <lineage>
        <taxon>Eukaryota</taxon>
        <taxon>Viridiplantae</taxon>
        <taxon>Streptophyta</taxon>
        <taxon>Embryophyta</taxon>
        <taxon>Tracheophyta</taxon>
        <taxon>Spermatophyta</taxon>
        <taxon>Magnoliopsida</taxon>
        <taxon>Liliopsida</taxon>
        <taxon>Poales</taxon>
        <taxon>Poaceae</taxon>
        <taxon>BOP clade</taxon>
        <taxon>Oryzoideae</taxon>
        <taxon>Oryzeae</taxon>
        <taxon>Oryzinae</taxon>
        <taxon>Oryza</taxon>
        <taxon>Oryza meyeriana</taxon>
    </lineage>
</organism>
<reference evidence="2 3" key="1">
    <citation type="submission" date="2019-11" db="EMBL/GenBank/DDBJ databases">
        <title>Whole genome sequence of Oryza granulata.</title>
        <authorList>
            <person name="Li W."/>
        </authorList>
    </citation>
    <scope>NUCLEOTIDE SEQUENCE [LARGE SCALE GENOMIC DNA]</scope>
    <source>
        <strain evidence="3">cv. Menghai</strain>
        <tissue evidence="2">Leaf</tissue>
    </source>
</reference>